<comment type="function">
    <text evidence="2">Catalyzes the reversible cyclization of carbamoyl aspartate to dihydroorotate.</text>
</comment>
<keyword evidence="4" id="KW-0479">Metal-binding</keyword>
<dbReference type="Gene3D" id="2.30.40.10">
    <property type="entry name" value="Urease, subunit C, domain 1"/>
    <property type="match status" value="1"/>
</dbReference>
<dbReference type="CDD" id="cd01318">
    <property type="entry name" value="DHOase_IIb"/>
    <property type="match status" value="1"/>
</dbReference>
<evidence type="ECO:0000256" key="2">
    <source>
        <dbReference type="ARBA" id="ARBA00002368"/>
    </source>
</evidence>
<keyword evidence="5 7" id="KW-0378">Hydrolase</keyword>
<dbReference type="NCBIfam" id="NF006688">
    <property type="entry name" value="PRK09236.1"/>
    <property type="match status" value="1"/>
</dbReference>
<dbReference type="PANTHER" id="PTHR43668">
    <property type="entry name" value="ALLANTOINASE"/>
    <property type="match status" value="1"/>
</dbReference>
<evidence type="ECO:0000313" key="8">
    <source>
        <dbReference type="Proteomes" id="UP000664658"/>
    </source>
</evidence>
<evidence type="ECO:0000256" key="5">
    <source>
        <dbReference type="ARBA" id="ARBA00022801"/>
    </source>
</evidence>
<evidence type="ECO:0000313" key="7">
    <source>
        <dbReference type="EMBL" id="MBO1107609.1"/>
    </source>
</evidence>
<dbReference type="EMBL" id="JAFNAA010000004">
    <property type="protein sequence ID" value="MBO1107609.1"/>
    <property type="molecule type" value="Genomic_DNA"/>
</dbReference>
<protein>
    <submittedName>
        <fullName evidence="7">Dihydroorotase</fullName>
        <ecNumber evidence="7">3.5.2.3</ecNumber>
    </submittedName>
</protein>
<accession>A0A8I1W461</accession>
<reference evidence="7" key="1">
    <citation type="submission" date="2021-03" db="EMBL/GenBank/DDBJ databases">
        <title>Plesiomonas shigelloides zfcc0051, isolated from zebrafish feces.</title>
        <authorList>
            <person name="Vanderhoek Z."/>
            <person name="Gaulke C."/>
        </authorList>
    </citation>
    <scope>NUCLEOTIDE SEQUENCE</scope>
    <source>
        <strain evidence="7">Zfcc0051</strain>
    </source>
</reference>
<gene>
    <name evidence="7" type="ORF">J2R62_05100</name>
</gene>
<dbReference type="PANTHER" id="PTHR43668:SF4">
    <property type="entry name" value="ALLANTOINASE"/>
    <property type="match status" value="1"/>
</dbReference>
<organism evidence="7 8">
    <name type="scientific">Plesiomonas shigelloides</name>
    <name type="common">Aeromonas shigelloides</name>
    <dbReference type="NCBI Taxonomy" id="703"/>
    <lineage>
        <taxon>Bacteria</taxon>
        <taxon>Pseudomonadati</taxon>
        <taxon>Pseudomonadota</taxon>
        <taxon>Gammaproteobacteria</taxon>
        <taxon>Enterobacterales</taxon>
        <taxon>Enterobacteriaceae</taxon>
        <taxon>Plesiomonas</taxon>
    </lineage>
</organism>
<evidence type="ECO:0000259" key="6">
    <source>
        <dbReference type="Pfam" id="PF01979"/>
    </source>
</evidence>
<dbReference type="AlphaFoldDB" id="A0A8I1W461"/>
<evidence type="ECO:0000256" key="1">
    <source>
        <dbReference type="ARBA" id="ARBA00001947"/>
    </source>
</evidence>
<dbReference type="InterPro" id="IPR002195">
    <property type="entry name" value="Dihydroorotase_CS"/>
</dbReference>
<feature type="domain" description="Amidohydrolase-related" evidence="6">
    <location>
        <begin position="52"/>
        <end position="429"/>
    </location>
</feature>
<dbReference type="Gene3D" id="3.20.20.140">
    <property type="entry name" value="Metal-dependent hydrolases"/>
    <property type="match status" value="1"/>
</dbReference>
<dbReference type="GO" id="GO:0004151">
    <property type="term" value="F:dihydroorotase activity"/>
    <property type="evidence" value="ECO:0007669"/>
    <property type="project" value="UniProtKB-EC"/>
</dbReference>
<comment type="similarity">
    <text evidence="3">Belongs to the metallo-dependent hydrolases superfamily. DHOase family. Class I DHOase subfamily.</text>
</comment>
<dbReference type="InterPro" id="IPR050138">
    <property type="entry name" value="DHOase/Allantoinase_Hydrolase"/>
</dbReference>
<dbReference type="Proteomes" id="UP000664658">
    <property type="component" value="Unassembled WGS sequence"/>
</dbReference>
<dbReference type="SUPFAM" id="SSF51338">
    <property type="entry name" value="Composite domain of metallo-dependent hydrolases"/>
    <property type="match status" value="1"/>
</dbReference>
<dbReference type="RefSeq" id="WP_207541758.1">
    <property type="nucleotide sequence ID" value="NZ_JAFNAA010000004.1"/>
</dbReference>
<sequence length="449" mass="49673">MTTLLIKNATMINEGRRSEGDMLIKDGRISHISSSISAADNAEIIDAKGKLLIPGMIDDQVHFREPGFPLKGTIASESRAAVAGGVTSYMEMPNVNPQTTNLQALEDKYARAASSSVANFSFYLGATNDNLDEIRRLSVDQACGVKIFMGASTGNMLVDNADTLAAIFAESPVLIATHCEDTPSIKLLEDEYRARYGEDVPAREHGRIRSAAACLKSSRLAVELAKKHGTRLHVLHITTKEELALFDAAPTLEDLRKKQITAEACVHHLFYNENDYDRLGHLIKCNPAIKGVEDQLALQEAVRNGVIDIIATDHAPHTWDEKQNTYFGAPSGLPLVQHPLLALFDLHRQGALSLELLVQKTSHAVAERFQLQDRGYLREGYWADLTLVDLDSPFTVNKENLFYQCGWSPFEDHTFPARIDTTLVNGEVVFRNAAHTTARPGQRLRFNRG</sequence>
<proteinExistence type="inferred from homology"/>
<dbReference type="PROSITE" id="PS00483">
    <property type="entry name" value="DIHYDROOROTASE_2"/>
    <property type="match status" value="1"/>
</dbReference>
<dbReference type="InterPro" id="IPR006680">
    <property type="entry name" value="Amidohydro-rel"/>
</dbReference>
<dbReference type="GO" id="GO:0004038">
    <property type="term" value="F:allantoinase activity"/>
    <property type="evidence" value="ECO:0007669"/>
    <property type="project" value="TreeGrafter"/>
</dbReference>
<dbReference type="GO" id="GO:0006145">
    <property type="term" value="P:purine nucleobase catabolic process"/>
    <property type="evidence" value="ECO:0007669"/>
    <property type="project" value="TreeGrafter"/>
</dbReference>
<comment type="caution">
    <text evidence="7">The sequence shown here is derived from an EMBL/GenBank/DDBJ whole genome shotgun (WGS) entry which is preliminary data.</text>
</comment>
<evidence type="ECO:0000256" key="3">
    <source>
        <dbReference type="ARBA" id="ARBA00010286"/>
    </source>
</evidence>
<dbReference type="GO" id="GO:0046872">
    <property type="term" value="F:metal ion binding"/>
    <property type="evidence" value="ECO:0007669"/>
    <property type="project" value="UniProtKB-KW"/>
</dbReference>
<dbReference type="Pfam" id="PF01979">
    <property type="entry name" value="Amidohydro_1"/>
    <property type="match status" value="1"/>
</dbReference>
<dbReference type="GO" id="GO:0005737">
    <property type="term" value="C:cytoplasm"/>
    <property type="evidence" value="ECO:0007669"/>
    <property type="project" value="TreeGrafter"/>
</dbReference>
<dbReference type="InterPro" id="IPR011059">
    <property type="entry name" value="Metal-dep_hydrolase_composite"/>
</dbReference>
<comment type="cofactor">
    <cofactor evidence="1">
        <name>Zn(2+)</name>
        <dbReference type="ChEBI" id="CHEBI:29105"/>
    </cofactor>
</comment>
<dbReference type="SUPFAM" id="SSF51556">
    <property type="entry name" value="Metallo-dependent hydrolases"/>
    <property type="match status" value="1"/>
</dbReference>
<evidence type="ECO:0000256" key="4">
    <source>
        <dbReference type="ARBA" id="ARBA00022723"/>
    </source>
</evidence>
<dbReference type="InterPro" id="IPR032466">
    <property type="entry name" value="Metal_Hydrolase"/>
</dbReference>
<name>A0A8I1W461_PLESH</name>
<dbReference type="EC" id="3.5.2.3" evidence="7"/>